<proteinExistence type="predicted"/>
<feature type="region of interest" description="Disordered" evidence="1">
    <location>
        <begin position="1"/>
        <end position="142"/>
    </location>
</feature>
<dbReference type="Proteomes" id="UP000240739">
    <property type="component" value="Unassembled WGS sequence"/>
</dbReference>
<dbReference type="AlphaFoldDB" id="A0A2T4UE16"/>
<sequence>MARARGPREPPARSGVVRVRRDPGPRVLGDRRRGDARGRARARRDHRARGRHALGRRSARRAEREASAARGRLRRAVAGDVARRRPARRRRERSDALGVRARPGVRPVRRRRERPERRDDASPRITRTERRGARRREAPARRRVGVVASQLEGGHLADRGGHAGVRVGAARGAVGPVGRGVLMPLFRRRRANDEVKSVDVLPEAFWEYLQSAPQLRNPHAEDAVGLPALLAVIRLLAHSAGMVPIHVLRDGDVREPARDTWQWARMTRRPGPAPLTPFALTADLAANFAGRGNAYVRLFLPDGRPAPDRPTVLAMRSLDAGKVKPRISATGDVVFDDGTGENVVSRGTREVLQVRSFSLGDGLEGLSPITAARLMITGALDRQRLESSHLQNGYAPGFGVQFPPGVSKAQADEWLEATEAKHRGSSKAGKILAVGGGATLLSVPVSLRDAQFAELTKLTIEQCCAMYQVPLSFFVAGAAPSEDDWRFLTTFALGPFFTAYTQALNASDQLFPERGEPLFTEALTDALLRPDTPTRYEMYRIARQGGWITANEVRRKENFPDVPGGDSIQETPVGGAPNASSGPTPPADPAGTP</sequence>
<feature type="compositionally biased region" description="Pro residues" evidence="1">
    <location>
        <begin position="583"/>
        <end position="593"/>
    </location>
</feature>
<dbReference type="Pfam" id="PF04860">
    <property type="entry name" value="Phage_portal"/>
    <property type="match status" value="1"/>
</dbReference>
<evidence type="ECO:0000313" key="2">
    <source>
        <dbReference type="EMBL" id="PTL55743.1"/>
    </source>
</evidence>
<name>A0A2T4UE16_9ACTN</name>
<feature type="compositionally biased region" description="Basic residues" evidence="1">
    <location>
        <begin position="39"/>
        <end position="59"/>
    </location>
</feature>
<dbReference type="InterPro" id="IPR006427">
    <property type="entry name" value="Portal_HK97"/>
</dbReference>
<organism evidence="2 3">
    <name type="scientific">Paraconexibacter algicola</name>
    <dbReference type="NCBI Taxonomy" id="2133960"/>
    <lineage>
        <taxon>Bacteria</taxon>
        <taxon>Bacillati</taxon>
        <taxon>Actinomycetota</taxon>
        <taxon>Thermoleophilia</taxon>
        <taxon>Solirubrobacterales</taxon>
        <taxon>Paraconexibacteraceae</taxon>
        <taxon>Paraconexibacter</taxon>
    </lineage>
</organism>
<reference evidence="2 3" key="1">
    <citation type="submission" date="2018-03" db="EMBL/GenBank/DDBJ databases">
        <title>Aquarubrobacter algicola gen. nov., sp. nov., a novel actinobacterium isolated from shallow eutrophic lake during the end of cyanobacterial harmful algal blooms.</title>
        <authorList>
            <person name="Chun S.J."/>
        </authorList>
    </citation>
    <scope>NUCLEOTIDE SEQUENCE [LARGE SCALE GENOMIC DNA]</scope>
    <source>
        <strain evidence="2 3">Seoho-28</strain>
    </source>
</reference>
<feature type="compositionally biased region" description="Low complexity" evidence="1">
    <location>
        <begin position="96"/>
        <end position="106"/>
    </location>
</feature>
<comment type="caution">
    <text evidence="2">The sequence shown here is derived from an EMBL/GenBank/DDBJ whole genome shotgun (WGS) entry which is preliminary data.</text>
</comment>
<evidence type="ECO:0000256" key="1">
    <source>
        <dbReference type="SAM" id="MobiDB-lite"/>
    </source>
</evidence>
<feature type="compositionally biased region" description="Basic and acidic residues" evidence="1">
    <location>
        <begin position="19"/>
        <end position="38"/>
    </location>
</feature>
<dbReference type="InterPro" id="IPR006944">
    <property type="entry name" value="Phage/GTA_portal"/>
</dbReference>
<accession>A0A2T4UE16</accession>
<feature type="region of interest" description="Disordered" evidence="1">
    <location>
        <begin position="557"/>
        <end position="593"/>
    </location>
</feature>
<dbReference type="EMBL" id="PYYB01000003">
    <property type="protein sequence ID" value="PTL55743.1"/>
    <property type="molecule type" value="Genomic_DNA"/>
</dbReference>
<keyword evidence="3" id="KW-1185">Reference proteome</keyword>
<feature type="compositionally biased region" description="Basic and acidic residues" evidence="1">
    <location>
        <begin position="113"/>
        <end position="140"/>
    </location>
</feature>
<protein>
    <submittedName>
        <fullName evidence="2">Phage portal protein</fullName>
    </submittedName>
</protein>
<dbReference type="NCBIfam" id="TIGR01537">
    <property type="entry name" value="portal_HK97"/>
    <property type="match status" value="1"/>
</dbReference>
<gene>
    <name evidence="2" type="ORF">C7Y72_19125</name>
</gene>
<feature type="compositionally biased region" description="Basic and acidic residues" evidence="1">
    <location>
        <begin position="1"/>
        <end position="11"/>
    </location>
</feature>
<evidence type="ECO:0000313" key="3">
    <source>
        <dbReference type="Proteomes" id="UP000240739"/>
    </source>
</evidence>